<accession>A0A8J3VAQ8</accession>
<comment type="caution">
    <text evidence="2">The sequence shown here is derived from an EMBL/GenBank/DDBJ whole genome shotgun (WGS) entry which is preliminary data.</text>
</comment>
<dbReference type="EMBL" id="BOOR01000051">
    <property type="protein sequence ID" value="GII57419.1"/>
    <property type="molecule type" value="Genomic_DNA"/>
</dbReference>
<gene>
    <name evidence="2" type="ORF">Pth03_58080</name>
</gene>
<keyword evidence="1" id="KW-0812">Transmembrane</keyword>
<protein>
    <submittedName>
        <fullName evidence="2">Oxidoreductase</fullName>
    </submittedName>
</protein>
<reference evidence="2" key="1">
    <citation type="submission" date="2021-01" db="EMBL/GenBank/DDBJ databases">
        <title>Whole genome shotgun sequence of Planotetraspora thailandica NBRC 104271.</title>
        <authorList>
            <person name="Komaki H."/>
            <person name="Tamura T."/>
        </authorList>
    </citation>
    <scope>NUCLEOTIDE SEQUENCE</scope>
    <source>
        <strain evidence="2">NBRC 104271</strain>
    </source>
</reference>
<evidence type="ECO:0000313" key="3">
    <source>
        <dbReference type="Proteomes" id="UP000605992"/>
    </source>
</evidence>
<evidence type="ECO:0000313" key="2">
    <source>
        <dbReference type="EMBL" id="GII57419.1"/>
    </source>
</evidence>
<keyword evidence="3" id="KW-1185">Reference proteome</keyword>
<evidence type="ECO:0000256" key="1">
    <source>
        <dbReference type="SAM" id="Phobius"/>
    </source>
</evidence>
<organism evidence="2 3">
    <name type="scientific">Planotetraspora thailandica</name>
    <dbReference type="NCBI Taxonomy" id="487172"/>
    <lineage>
        <taxon>Bacteria</taxon>
        <taxon>Bacillati</taxon>
        <taxon>Actinomycetota</taxon>
        <taxon>Actinomycetes</taxon>
        <taxon>Streptosporangiales</taxon>
        <taxon>Streptosporangiaceae</taxon>
        <taxon>Planotetraspora</taxon>
    </lineage>
</organism>
<sequence>MGRSRPFWRLNAAERKVWESYATGAPVDLRVSPDDDPAEGHTWGPERSVRAEVLASLLIGSEDKPGQVPGIRLAGARIVGELNLADATITARLHLLRCHMGIVSLNDARTRGLRLRNCHIRRLRAGRTTVDGLLDLDGSTITEGVRLDNAHITGQLRLTRASVGSPVVRTAERKHDLAGWGPSYTEPRHGEPVAQTSVAVWAGGLTVDGGAFLRRLHTTGGLRFIGAHFNSGLYLEGAEIAAPGSHAVYADHMQATAAELGAGFTASGTVRLRGARISGVLSFDRAVVKAPGRALHLSHMQVDELILTPESIEGDVNLAFSRIGVLLDRPDGYPRHVHLNGTTYESLRGLAVLADRLSWVSRDPEGYRPQPYEQLAAYYRRIGHETDARRVLLAKQRARRRTLKLPGRLWGRLLDLVVGYGYRPWLAALWAVLLLAAGTGVFSHWQPAKISLDETRHFNAFTYTVDLLAPVSVFEQRGAWEPVGWTQWLANGIVVAGWVLATALIAGGTRVLRPSNTS</sequence>
<dbReference type="AlphaFoldDB" id="A0A8J3VAQ8"/>
<feature type="transmembrane region" description="Helical" evidence="1">
    <location>
        <begin position="425"/>
        <end position="445"/>
    </location>
</feature>
<dbReference type="Proteomes" id="UP000605992">
    <property type="component" value="Unassembled WGS sequence"/>
</dbReference>
<proteinExistence type="predicted"/>
<feature type="transmembrane region" description="Helical" evidence="1">
    <location>
        <begin position="488"/>
        <end position="512"/>
    </location>
</feature>
<keyword evidence="1" id="KW-0472">Membrane</keyword>
<dbReference type="RefSeq" id="WP_203947542.1">
    <property type="nucleotide sequence ID" value="NZ_BOOR01000051.1"/>
</dbReference>
<name>A0A8J3VAQ8_9ACTN</name>
<keyword evidence="1" id="KW-1133">Transmembrane helix</keyword>